<organism evidence="2 3">
    <name type="scientific">Theobroma cacao</name>
    <name type="common">Cacao</name>
    <name type="synonym">Cocoa</name>
    <dbReference type="NCBI Taxonomy" id="3641"/>
    <lineage>
        <taxon>Eukaryota</taxon>
        <taxon>Viridiplantae</taxon>
        <taxon>Streptophyta</taxon>
        <taxon>Embryophyta</taxon>
        <taxon>Tracheophyta</taxon>
        <taxon>Spermatophyta</taxon>
        <taxon>Magnoliopsida</taxon>
        <taxon>eudicotyledons</taxon>
        <taxon>Gunneridae</taxon>
        <taxon>Pentapetalae</taxon>
        <taxon>rosids</taxon>
        <taxon>malvids</taxon>
        <taxon>Malvales</taxon>
        <taxon>Malvaceae</taxon>
        <taxon>Byttnerioideae</taxon>
        <taxon>Theobroma</taxon>
    </lineage>
</organism>
<evidence type="ECO:0000313" key="2">
    <source>
        <dbReference type="EMBL" id="EOY32482.1"/>
    </source>
</evidence>
<keyword evidence="3" id="KW-1185">Reference proteome</keyword>
<dbReference type="HOGENOM" id="CLU_1430375_0_0_1"/>
<sequence length="190" mass="20846">MNGRGAPPCTLLGRFNVTLSVIDRAQSHSADGQGLIMCGGAPTAHVMSRKDGSPDTPHSTSKRSLDSTAQSRYMLKGESITSNLTQFLSGSVPPRGKPLFKSLMSLARLVRNEINPRKKNTNKMEKKRIISNYRPTKVSVSVVRNFPPGCGRGGTPVSKEEFERNSFSRIPWLGHPTESTKAVKEKFIYA</sequence>
<dbReference type="Gramene" id="EOY32482">
    <property type="protein sequence ID" value="EOY32482"/>
    <property type="gene ID" value="TCM_040415"/>
</dbReference>
<dbReference type="EMBL" id="CM001887">
    <property type="protein sequence ID" value="EOY32482.1"/>
    <property type="molecule type" value="Genomic_DNA"/>
</dbReference>
<name>A0A061GTH6_THECC</name>
<dbReference type="InParanoid" id="A0A061GTH6"/>
<gene>
    <name evidence="2" type="ORF">TCM_040415</name>
</gene>
<feature type="region of interest" description="Disordered" evidence="1">
    <location>
        <begin position="43"/>
        <end position="68"/>
    </location>
</feature>
<proteinExistence type="predicted"/>
<dbReference type="AlphaFoldDB" id="A0A061GTH6"/>
<evidence type="ECO:0000313" key="3">
    <source>
        <dbReference type="Proteomes" id="UP000026915"/>
    </source>
</evidence>
<accession>A0A061GTH6</accession>
<evidence type="ECO:0000256" key="1">
    <source>
        <dbReference type="SAM" id="MobiDB-lite"/>
    </source>
</evidence>
<dbReference type="Proteomes" id="UP000026915">
    <property type="component" value="Chromosome 9"/>
</dbReference>
<reference evidence="2 3" key="1">
    <citation type="journal article" date="2013" name="Genome Biol.">
        <title>The genome sequence of the most widely cultivated cacao type and its use to identify candidate genes regulating pod color.</title>
        <authorList>
            <person name="Motamayor J.C."/>
            <person name="Mockaitis K."/>
            <person name="Schmutz J."/>
            <person name="Haiminen N."/>
            <person name="Iii D.L."/>
            <person name="Cornejo O."/>
            <person name="Findley S.D."/>
            <person name="Zheng P."/>
            <person name="Utro F."/>
            <person name="Royaert S."/>
            <person name="Saski C."/>
            <person name="Jenkins J."/>
            <person name="Podicheti R."/>
            <person name="Zhao M."/>
            <person name="Scheffler B.E."/>
            <person name="Stack J.C."/>
            <person name="Feltus F.A."/>
            <person name="Mustiga G.M."/>
            <person name="Amores F."/>
            <person name="Phillips W."/>
            <person name="Marelli J.P."/>
            <person name="May G.D."/>
            <person name="Shapiro H."/>
            <person name="Ma J."/>
            <person name="Bustamante C.D."/>
            <person name="Schnell R.J."/>
            <person name="Main D."/>
            <person name="Gilbert D."/>
            <person name="Parida L."/>
            <person name="Kuhn D.N."/>
        </authorList>
    </citation>
    <scope>NUCLEOTIDE SEQUENCE [LARGE SCALE GENOMIC DNA]</scope>
    <source>
        <strain evidence="3">cv. Matina 1-6</strain>
    </source>
</reference>
<protein>
    <submittedName>
        <fullName evidence="2">Uncharacterized protein</fullName>
    </submittedName>
</protein>